<dbReference type="RefSeq" id="WP_067978213.1">
    <property type="nucleotide sequence ID" value="NZ_CP014163.1"/>
</dbReference>
<organism evidence="5 6">
    <name type="scientific">Aerococcus urinaehominis</name>
    <dbReference type="NCBI Taxonomy" id="128944"/>
    <lineage>
        <taxon>Bacteria</taxon>
        <taxon>Bacillati</taxon>
        <taxon>Bacillota</taxon>
        <taxon>Bacilli</taxon>
        <taxon>Lactobacillales</taxon>
        <taxon>Aerococcaceae</taxon>
        <taxon>Aerococcus</taxon>
    </lineage>
</organism>
<dbReference type="AlphaFoldDB" id="A0A109RGR3"/>
<comment type="subcellular location">
    <subcellularLocation>
        <location evidence="1">Endomembrane system</location>
        <topology evidence="1">Multi-pass membrane protein</topology>
    </subcellularLocation>
</comment>
<accession>A0A109RGR3</accession>
<dbReference type="GO" id="GO:0012505">
    <property type="term" value="C:endomembrane system"/>
    <property type="evidence" value="ECO:0007669"/>
    <property type="project" value="UniProtKB-SubCell"/>
</dbReference>
<keyword evidence="3" id="KW-1133">Transmembrane helix</keyword>
<keyword evidence="4" id="KW-0472">Membrane</keyword>
<evidence type="ECO:0000256" key="2">
    <source>
        <dbReference type="ARBA" id="ARBA00022692"/>
    </source>
</evidence>
<dbReference type="EMBL" id="CP014163">
    <property type="protein sequence ID" value="AMB99099.1"/>
    <property type="molecule type" value="Genomic_DNA"/>
</dbReference>
<evidence type="ECO:0000313" key="6">
    <source>
        <dbReference type="Proteomes" id="UP000062260"/>
    </source>
</evidence>
<dbReference type="Proteomes" id="UP000062260">
    <property type="component" value="Chromosome"/>
</dbReference>
<protein>
    <submittedName>
        <fullName evidence="5">Uncharacterized protein</fullName>
    </submittedName>
</protein>
<evidence type="ECO:0000256" key="1">
    <source>
        <dbReference type="ARBA" id="ARBA00004127"/>
    </source>
</evidence>
<dbReference type="KEGG" id="auh:AWM75_03370"/>
<dbReference type="InterPro" id="IPR003807">
    <property type="entry name" value="DUF202"/>
</dbReference>
<dbReference type="Pfam" id="PF02656">
    <property type="entry name" value="DUF202"/>
    <property type="match status" value="1"/>
</dbReference>
<sequence>MSRTDDINKRQDQAIKDQEEEIQSLSDQLAKIRTDLADERTVFAFKRTLLAGERNALAWIRTGFSIGSAGFAIGTALKNTSYGHYAFAVALVLLLLAVIAFLYAWVDYLFTVRFLKDQFKEARDGARVSKRRIIWMTCFIGLLLFTVLFAYSMLLL</sequence>
<gene>
    <name evidence="5" type="ORF">AWM75_03370</name>
</gene>
<reference evidence="5 6" key="1">
    <citation type="journal article" date="2016" name="Genome Announc.">
        <title>Complete Genome Sequences of Aerococcus christensenii CCUG 28831T, Aerococcus sanguinicola CCUG 43001T, Aerococcus urinae CCUG 36881T, Aerococcus urinaeequi CCUG 28094T, Aerococcus urinaehominis CCUG 42038 BT, and Aerococcus viridans CCUG 4311T.</title>
        <authorList>
            <person name="Carkaci D."/>
            <person name="Dargis R."/>
            <person name="Nielsen X.C."/>
            <person name="Skovgaard O."/>
            <person name="Fuursted K."/>
            <person name="Christensen J.J."/>
        </authorList>
    </citation>
    <scope>NUCLEOTIDE SEQUENCE [LARGE SCALE GENOMIC DNA]</scope>
    <source>
        <strain evidence="5 6">CCUG42038B</strain>
    </source>
</reference>
<reference evidence="6" key="2">
    <citation type="submission" date="2016-01" db="EMBL/GenBank/DDBJ databases">
        <title>Six Aerococcus type strain genome sequencing and assembly using PacBio and Illumina Hiseq.</title>
        <authorList>
            <person name="Carkaci D."/>
            <person name="Dargis R."/>
            <person name="Nielsen X.C."/>
            <person name="Skovgaard O."/>
            <person name="Fuursted K."/>
            <person name="Christensen J.J."/>
        </authorList>
    </citation>
    <scope>NUCLEOTIDE SEQUENCE [LARGE SCALE GENOMIC DNA]</scope>
    <source>
        <strain evidence="6">CCUG42038B</strain>
    </source>
</reference>
<proteinExistence type="predicted"/>
<evidence type="ECO:0000313" key="5">
    <source>
        <dbReference type="EMBL" id="AMB99099.1"/>
    </source>
</evidence>
<name>A0A109RGR3_9LACT</name>
<evidence type="ECO:0000256" key="3">
    <source>
        <dbReference type="ARBA" id="ARBA00022989"/>
    </source>
</evidence>
<keyword evidence="6" id="KW-1185">Reference proteome</keyword>
<keyword evidence="2" id="KW-0812">Transmembrane</keyword>
<evidence type="ECO:0000256" key="4">
    <source>
        <dbReference type="ARBA" id="ARBA00023136"/>
    </source>
</evidence>